<feature type="domain" description="Protein phosphatase 1 regulatory subunit 21 N-terminal" evidence="11">
    <location>
        <begin position="11"/>
        <end position="112"/>
    </location>
</feature>
<proteinExistence type="predicted"/>
<dbReference type="Pfam" id="PF10212">
    <property type="entry name" value="PPP1R21_helical"/>
    <property type="match status" value="2"/>
</dbReference>
<evidence type="ECO:0000256" key="7">
    <source>
        <dbReference type="ARBA" id="ARBA00031617"/>
    </source>
</evidence>
<evidence type="ECO:0000256" key="8">
    <source>
        <dbReference type="ARBA" id="ARBA00044824"/>
    </source>
</evidence>
<organism evidence="12 13">
    <name type="scientific">Callorhinus ursinus</name>
    <name type="common">Northern fur seal</name>
    <dbReference type="NCBI Taxonomy" id="34884"/>
    <lineage>
        <taxon>Eukaryota</taxon>
        <taxon>Metazoa</taxon>
        <taxon>Chordata</taxon>
        <taxon>Craniata</taxon>
        <taxon>Vertebrata</taxon>
        <taxon>Euteleostomi</taxon>
        <taxon>Mammalia</taxon>
        <taxon>Eutheria</taxon>
        <taxon>Laurasiatheria</taxon>
        <taxon>Carnivora</taxon>
        <taxon>Caniformia</taxon>
        <taxon>Pinnipedia</taxon>
        <taxon>Otariidae</taxon>
        <taxon>Callorhinus</taxon>
    </lineage>
</organism>
<dbReference type="PANTHER" id="PTHR21448">
    <property type="entry name" value="SMOOTH MUSCLE MYOSIN HEAVY CHAIN-RELATED"/>
    <property type="match status" value="1"/>
</dbReference>
<dbReference type="Pfam" id="PF10205">
    <property type="entry name" value="KLRAQ"/>
    <property type="match status" value="1"/>
</dbReference>
<dbReference type="InterPro" id="IPR040024">
    <property type="entry name" value="PPP1R21"/>
</dbReference>
<reference evidence="13" key="2">
    <citation type="submission" date="2025-08" db="UniProtKB">
        <authorList>
            <consortium name="RefSeq"/>
        </authorList>
    </citation>
    <scope>IDENTIFICATION</scope>
    <source>
        <tissue evidence="13">Blood</tissue>
    </source>
</reference>
<feature type="region of interest" description="Disordered" evidence="10">
    <location>
        <begin position="594"/>
        <end position="616"/>
    </location>
</feature>
<reference key="1">
    <citation type="submission" date="2019-01" db="UniProtKB">
        <authorList>
            <consortium name="RefSeq"/>
        </authorList>
    </citation>
    <scope>IDENTIFICATION</scope>
</reference>
<evidence type="ECO:0000256" key="4">
    <source>
        <dbReference type="ARBA" id="ARBA00022884"/>
    </source>
</evidence>
<dbReference type="GO" id="GO:0016020">
    <property type="term" value="C:membrane"/>
    <property type="evidence" value="ECO:0007669"/>
    <property type="project" value="TreeGrafter"/>
</dbReference>
<evidence type="ECO:0000313" key="12">
    <source>
        <dbReference type="Proteomes" id="UP000286641"/>
    </source>
</evidence>
<dbReference type="SMART" id="SM01254">
    <property type="entry name" value="KLRAQ"/>
    <property type="match status" value="1"/>
</dbReference>
<evidence type="ECO:0000256" key="10">
    <source>
        <dbReference type="SAM" id="MobiDB-lite"/>
    </source>
</evidence>
<protein>
    <recommendedName>
        <fullName evidence="2">Protein phosphatase 1 regulatory subunit 21</fullName>
    </recommendedName>
    <alternativeName>
        <fullName evidence="7">Coiled-coil domain-containing protein 128</fullName>
    </alternativeName>
    <alternativeName>
        <fullName evidence="8">Ferry endosomal RAB5 effector complex subunit 2</fullName>
    </alternativeName>
    <alternativeName>
        <fullName evidence="6">KLRAQ motif-containing protein 1</fullName>
    </alternativeName>
</protein>
<evidence type="ECO:0000256" key="9">
    <source>
        <dbReference type="SAM" id="Coils"/>
    </source>
</evidence>
<sequence>MASAELQGKYQKLAQEYSKLRAQNQVLKKGVVDEQANSAALKEQLKMKDQSLRKLQQEMDSLTFRNLQLAKRVELLQDELALSEPRGKKNKKSGESSSQLSQEQKSVFDEDLQKKIEENERLHIQFFEADEQHKHVEAELRSRLATLETEAAQHQAVVDGLTRKYMETIEKLQNDKAKLEVKSQTLEKEAKECRLRTEECQLQLKNLHEDLSGRLEESLSIITEKVPFNDTKYSQYNALNVPLHNRRHQLKMRDIAGQALAFVQDLVTALLNFHTYTEQRIQIFPIDSAIDTISPLNQKETTVKLKTFSEHLTSYICFLRKILPYQLKSLEEECESSLCTSALRARNLELSQDMKKMTAVFEKLQTYIGLLALPSTEPDGLLRTNYGSVLTNVGAALHGFHDVMKDISKHYNQKATIEHELPTATQKLITTNDCILSSVAALTNGAGKIASFFSNNVDYFIASLSYGPKAASDFISPLSAECMLQYKKKAAAYMKALRKPLVESVPYEEALANRRVLLSSTESREGLAQQVQQSLEKISKLEQEKEHWMLEAQLAKIKLEKENQRIADKLRSTSSGQGLGLAQENATRVNVAGREEASAKAVPEPTHSTSLIGILTRTSDNELPDVESREDLIKNHYMARIVELTSQLQLADSKSVHFYAECRALSKRLALAEKSKEALTEEMKVAGQSISRLQDELTTTKRSYEDQLSMMSDHLCSMNETLSKQREEIDTLKMSSKGNSKKNKSR</sequence>
<evidence type="ECO:0000256" key="1">
    <source>
        <dbReference type="ARBA" id="ARBA00004412"/>
    </source>
</evidence>
<dbReference type="InterPro" id="IPR049372">
    <property type="entry name" value="PPP1R21_C"/>
</dbReference>
<dbReference type="Proteomes" id="UP000286641">
    <property type="component" value="Unplaced"/>
</dbReference>
<evidence type="ECO:0000259" key="11">
    <source>
        <dbReference type="SMART" id="SM01254"/>
    </source>
</evidence>
<evidence type="ECO:0000256" key="3">
    <source>
        <dbReference type="ARBA" id="ARBA00022753"/>
    </source>
</evidence>
<evidence type="ECO:0000256" key="6">
    <source>
        <dbReference type="ARBA" id="ARBA00031361"/>
    </source>
</evidence>
<evidence type="ECO:0000313" key="13">
    <source>
        <dbReference type="RefSeq" id="XP_025724647.1"/>
    </source>
</evidence>
<dbReference type="CTD" id="129285"/>
<dbReference type="PANTHER" id="PTHR21448:SF0">
    <property type="entry name" value="PROTEIN PHOSPHATASE 1 REGULATORY SUBUNIT 21"/>
    <property type="match status" value="1"/>
</dbReference>
<dbReference type="InterPro" id="IPR019343">
    <property type="entry name" value="PPP1R21_N"/>
</dbReference>
<evidence type="ECO:0000256" key="5">
    <source>
        <dbReference type="ARBA" id="ARBA00023054"/>
    </source>
</evidence>
<feature type="compositionally biased region" description="Low complexity" evidence="10">
    <location>
        <begin position="95"/>
        <end position="104"/>
    </location>
</feature>
<dbReference type="RefSeq" id="XP_025724647.1">
    <property type="nucleotide sequence ID" value="XM_025868862.1"/>
</dbReference>
<dbReference type="Pfam" id="PF21636">
    <property type="entry name" value="PPP1R21_C"/>
    <property type="match status" value="1"/>
</dbReference>
<comment type="subcellular location">
    <subcellularLocation>
        <location evidence="1">Early endosome</location>
    </subcellularLocation>
</comment>
<feature type="region of interest" description="Disordered" evidence="10">
    <location>
        <begin position="726"/>
        <end position="746"/>
    </location>
</feature>
<evidence type="ECO:0000256" key="2">
    <source>
        <dbReference type="ARBA" id="ARBA00020102"/>
    </source>
</evidence>
<feature type="coiled-coil region" evidence="9">
    <location>
        <begin position="137"/>
        <end position="196"/>
    </location>
</feature>
<dbReference type="AlphaFoldDB" id="A0A3Q7P2P9"/>
<dbReference type="InterPro" id="IPR019348">
    <property type="entry name" value="PPP1R21_six_helix"/>
</dbReference>
<feature type="coiled-coil region" evidence="9">
    <location>
        <begin position="3"/>
        <end position="72"/>
    </location>
</feature>
<dbReference type="GO" id="GO:0005769">
    <property type="term" value="C:early endosome"/>
    <property type="evidence" value="ECO:0007669"/>
    <property type="project" value="UniProtKB-SubCell"/>
</dbReference>
<keyword evidence="4" id="KW-0694">RNA-binding</keyword>
<feature type="coiled-coil region" evidence="9">
    <location>
        <begin position="524"/>
        <end position="558"/>
    </location>
</feature>
<keyword evidence="12" id="KW-1185">Reference proteome</keyword>
<name>A0A3Q7P2P9_CALUR</name>
<gene>
    <name evidence="13" type="primary">PPP1R21</name>
</gene>
<feature type="coiled-coil region" evidence="9">
    <location>
        <begin position="662"/>
        <end position="696"/>
    </location>
</feature>
<dbReference type="GO" id="GO:0003723">
    <property type="term" value="F:RNA binding"/>
    <property type="evidence" value="ECO:0007669"/>
    <property type="project" value="UniProtKB-KW"/>
</dbReference>
<feature type="region of interest" description="Disordered" evidence="10">
    <location>
        <begin position="84"/>
        <end position="104"/>
    </location>
</feature>
<accession>A0A3Q7P2P9</accession>
<keyword evidence="5 9" id="KW-0175">Coiled coil</keyword>
<keyword evidence="3" id="KW-0967">Endosome</keyword>